<dbReference type="GO" id="GO:0008380">
    <property type="term" value="P:RNA splicing"/>
    <property type="evidence" value="ECO:0007669"/>
    <property type="project" value="UniProtKB-KW"/>
</dbReference>
<evidence type="ECO:0000256" key="3">
    <source>
        <dbReference type="ARBA" id="ARBA00010362"/>
    </source>
</evidence>
<keyword evidence="8" id="KW-0539">Nucleus</keyword>
<evidence type="ECO:0000256" key="5">
    <source>
        <dbReference type="ARBA" id="ARBA00022664"/>
    </source>
</evidence>
<feature type="region of interest" description="Disordered" evidence="11">
    <location>
        <begin position="102"/>
        <end position="285"/>
    </location>
</feature>
<evidence type="ECO:0000256" key="1">
    <source>
        <dbReference type="ARBA" id="ARBA00004123"/>
    </source>
</evidence>
<feature type="compositionally biased region" description="Basic and acidic residues" evidence="11">
    <location>
        <begin position="143"/>
        <end position="170"/>
    </location>
</feature>
<feature type="region of interest" description="Disordered" evidence="11">
    <location>
        <begin position="1"/>
        <end position="79"/>
    </location>
</feature>
<evidence type="ECO:0000256" key="11">
    <source>
        <dbReference type="SAM" id="MobiDB-lite"/>
    </source>
</evidence>
<evidence type="ECO:0000256" key="10">
    <source>
        <dbReference type="ARBA" id="ARBA00045970"/>
    </source>
</evidence>
<evidence type="ECO:0000313" key="13">
    <source>
        <dbReference type="Proteomes" id="UP000694621"/>
    </source>
</evidence>
<name>A0A8B9KB93_ASTMX</name>
<evidence type="ECO:0000256" key="7">
    <source>
        <dbReference type="ARBA" id="ARBA00023187"/>
    </source>
</evidence>
<reference evidence="12" key="1">
    <citation type="submission" date="2025-08" db="UniProtKB">
        <authorList>
            <consortium name="Ensembl"/>
        </authorList>
    </citation>
    <scope>IDENTIFICATION</scope>
</reference>
<dbReference type="GO" id="GO:0005681">
    <property type="term" value="C:spliceosomal complex"/>
    <property type="evidence" value="ECO:0007669"/>
    <property type="project" value="UniProtKB-KW"/>
</dbReference>
<feature type="compositionally biased region" description="Basic and acidic residues" evidence="11">
    <location>
        <begin position="220"/>
        <end position="245"/>
    </location>
</feature>
<dbReference type="PANTHER" id="PTHR13445">
    <property type="entry name" value="TUMOR SUPPRESSING SUBTRANSFERABLE CANDIDATE 4 TSSC4"/>
    <property type="match status" value="1"/>
</dbReference>
<dbReference type="AlphaFoldDB" id="A0A8B9KB93"/>
<evidence type="ECO:0000256" key="9">
    <source>
        <dbReference type="ARBA" id="ARBA00035304"/>
    </source>
</evidence>
<dbReference type="Pfam" id="PF15264">
    <property type="entry name" value="TSSC4"/>
    <property type="match status" value="1"/>
</dbReference>
<evidence type="ECO:0000256" key="6">
    <source>
        <dbReference type="ARBA" id="ARBA00022728"/>
    </source>
</evidence>
<sequence>MSKSKDKDDIPNSLSNRDAIDVPDDLSLSDSDPEESPEPFSRKVEELSSSSEEEEEKTQKDQAAPEGKPAFKLAGGSSGFSFRSRSIFDQLDSAIKLTSNQLADDNVLDGTFARPAPPSPPRPAQVTGGGASERTKKASSAKKVPDYLAHPERWTRYNLDDVPETSDKKNSQVAHEFISGLQDRRRSQEAAEDTFTPAFNQDHSSSSEHKIVFTRPSQVSRDEGQSAHKIEQGKKKEIGLFHLDEGQEEEEGGKMDFLHQSSTSKEKTRKRMLEEEDDLKEEEEKATNVAFSFGKRVKRKNFRKAAEEEDED</sequence>
<keyword evidence="7" id="KW-0508">mRNA splicing</keyword>
<evidence type="ECO:0000256" key="2">
    <source>
        <dbReference type="ARBA" id="ARBA00004496"/>
    </source>
</evidence>
<evidence type="ECO:0000313" key="12">
    <source>
        <dbReference type="Ensembl" id="ENSAMXP00005034793.1"/>
    </source>
</evidence>
<evidence type="ECO:0000256" key="8">
    <source>
        <dbReference type="ARBA" id="ARBA00023242"/>
    </source>
</evidence>
<evidence type="ECO:0000256" key="4">
    <source>
        <dbReference type="ARBA" id="ARBA00022490"/>
    </source>
</evidence>
<proteinExistence type="inferred from homology"/>
<organism evidence="12 13">
    <name type="scientific">Astyanax mexicanus</name>
    <name type="common">Blind cave fish</name>
    <name type="synonym">Astyanax fasciatus mexicanus</name>
    <dbReference type="NCBI Taxonomy" id="7994"/>
    <lineage>
        <taxon>Eukaryota</taxon>
        <taxon>Metazoa</taxon>
        <taxon>Chordata</taxon>
        <taxon>Craniata</taxon>
        <taxon>Vertebrata</taxon>
        <taxon>Euteleostomi</taxon>
        <taxon>Actinopterygii</taxon>
        <taxon>Neopterygii</taxon>
        <taxon>Teleostei</taxon>
        <taxon>Ostariophysi</taxon>
        <taxon>Characiformes</taxon>
        <taxon>Characoidei</taxon>
        <taxon>Acestrorhamphidae</taxon>
        <taxon>Acestrorhamphinae</taxon>
        <taxon>Astyanax</taxon>
    </lineage>
</organism>
<dbReference type="PANTHER" id="PTHR13445:SF3">
    <property type="entry name" value="U5 SMALL NUCLEAR RIBONUCLEOPROTEIN TSSC4"/>
    <property type="match status" value="1"/>
</dbReference>
<keyword evidence="4" id="KW-0963">Cytoplasm</keyword>
<keyword evidence="5" id="KW-0507">mRNA processing</keyword>
<dbReference type="InterPro" id="IPR029338">
    <property type="entry name" value="TSSC4"/>
</dbReference>
<feature type="compositionally biased region" description="Basic and acidic residues" evidence="11">
    <location>
        <begin position="1"/>
        <end position="10"/>
    </location>
</feature>
<keyword evidence="6" id="KW-0747">Spliceosome</keyword>
<dbReference type="Ensembl" id="ENSAMXT00005037955.1">
    <property type="protein sequence ID" value="ENSAMXP00005034793.1"/>
    <property type="gene ID" value="ENSAMXG00005016761.1"/>
</dbReference>
<dbReference type="Proteomes" id="UP000694621">
    <property type="component" value="Unplaced"/>
</dbReference>
<comment type="similarity">
    <text evidence="3">Belongs to the TSSC4 family.</text>
</comment>
<dbReference type="GO" id="GO:0006397">
    <property type="term" value="P:mRNA processing"/>
    <property type="evidence" value="ECO:0007669"/>
    <property type="project" value="UniProtKB-KW"/>
</dbReference>
<dbReference type="OMA" id="RMAAMEF"/>
<dbReference type="GO" id="GO:0005737">
    <property type="term" value="C:cytoplasm"/>
    <property type="evidence" value="ECO:0007669"/>
    <property type="project" value="UniProtKB-SubCell"/>
</dbReference>
<accession>A0A8B9KB93</accession>
<protein>
    <recommendedName>
        <fullName evidence="9">U5 small nuclear ribonucleoprotein TSSC4</fullName>
    </recommendedName>
</protein>
<comment type="subcellular location">
    <subcellularLocation>
        <location evidence="2">Cytoplasm</location>
    </subcellularLocation>
    <subcellularLocation>
        <location evidence="1">Nucleus</location>
    </subcellularLocation>
</comment>
<comment type="function">
    <text evidence="10">Protein associated with the U5 snRNP, during its maturation and its post-splicing recycling and which is required for spliceosomal tri-snRNP complex assembly in the nucleus. Has a molecular sequestering activity and transiently hinders SNRNP200 binding sites for constitutive splicing factors that intervene later during the assembly of the spliceosome and splicing. Together with its molecular sequestering activity, may also function as a molecular adapter and placeholder, coordinating the assembly of the U5 snRNP and its association with the U4/U6 di-snRNP.</text>
</comment>